<dbReference type="Gene3D" id="3.40.366.10">
    <property type="entry name" value="Malonyl-Coenzyme A Acyl Carrier Protein, domain 2"/>
    <property type="match status" value="1"/>
</dbReference>
<dbReference type="InterPro" id="IPR001227">
    <property type="entry name" value="Ac_transferase_dom_sf"/>
</dbReference>
<feature type="domain" description="Ketosynthase family 3 (KS3)" evidence="5">
    <location>
        <begin position="36"/>
        <end position="462"/>
    </location>
</feature>
<organism evidence="6 7">
    <name type="scientific">Streptomyces coffeae</name>
    <dbReference type="NCBI Taxonomy" id="621382"/>
    <lineage>
        <taxon>Bacteria</taxon>
        <taxon>Bacillati</taxon>
        <taxon>Actinomycetota</taxon>
        <taxon>Actinomycetes</taxon>
        <taxon>Kitasatosporales</taxon>
        <taxon>Streptomycetaceae</taxon>
        <taxon>Streptomyces</taxon>
    </lineage>
</organism>
<keyword evidence="7" id="KW-1185">Reference proteome</keyword>
<dbReference type="PROSITE" id="PS52004">
    <property type="entry name" value="KS3_2"/>
    <property type="match status" value="1"/>
</dbReference>
<comment type="cofactor">
    <cofactor evidence="1">
        <name>pantetheine 4'-phosphate</name>
        <dbReference type="ChEBI" id="CHEBI:47942"/>
    </cofactor>
</comment>
<dbReference type="InterPro" id="IPR050091">
    <property type="entry name" value="PKS_NRPS_Biosynth_Enz"/>
</dbReference>
<feature type="non-terminal residue" evidence="6">
    <location>
        <position position="576"/>
    </location>
</feature>
<reference evidence="6 7" key="1">
    <citation type="submission" date="2021-01" db="EMBL/GenBank/DDBJ databases">
        <title>WGS of actinomycetes isolated from Thailand.</title>
        <authorList>
            <person name="Thawai C."/>
        </authorList>
    </citation>
    <scope>NUCLEOTIDE SEQUENCE [LARGE SCALE GENOMIC DNA]</scope>
    <source>
        <strain evidence="6 7">CA1R205</strain>
    </source>
</reference>
<dbReference type="InterPro" id="IPR032821">
    <property type="entry name" value="PKS_assoc"/>
</dbReference>
<evidence type="ECO:0000256" key="1">
    <source>
        <dbReference type="ARBA" id="ARBA00001957"/>
    </source>
</evidence>
<keyword evidence="2" id="KW-0808">Transferase</keyword>
<dbReference type="InterPro" id="IPR018201">
    <property type="entry name" value="Ketoacyl_synth_AS"/>
</dbReference>
<dbReference type="Pfam" id="PF08990">
    <property type="entry name" value="Docking"/>
    <property type="match status" value="1"/>
</dbReference>
<dbReference type="InterPro" id="IPR014031">
    <property type="entry name" value="Ketoacyl_synth_C"/>
</dbReference>
<keyword evidence="4" id="KW-0012">Acyltransferase</keyword>
<sequence>MTTDASTEQIVGALRASLRETEKLRLHNRRLQDAAHAPLAIVGMACRYAGGVRSPEDLWELVAAGRDAVTALPEDRGWDTEGMYAPDPDALGKAYVRGGGFVDDVTAFDADFFAVPPREARTMDPQQRLLLETSWEAIERAGFIPRSLRGTDVGVFYGTGWSDYTTRLTHPPAELEGYFVTGNTQSVIAGRVSYLLGLEGPAVSIDTACSSSLVALHLAAQALRNGECSLALAGGVSLMAGPRVLTEFSRMRGLSPDGRCKAFAAEADGFGPGEGVGVLLLERLSDARAKGHPVLGVLRGSAVNQDGASSNLSSPNGPSQQRVIRAALAAARIAPGDIDAVEAHGTGTPLGDPIEVQALQATYGKDRPADRPLWLGSVKSNIAHTQAAAGVAGVIKMVMAMRAGELPRTLHVDRPSPHIDWDAGSVALLGEARPWPDTDHPRRAGVSSFGISGTNAHVIVEQAPAEEEPAATPADAPVVPWVVSARTEQALREQARRIRDFMAAGSAPHPVDVGHSLAVTRSVLEHRAVALGATRDELLASLTTLAEGQGPQGTARGSARTVFLFSGQGAQRVGMG</sequence>
<dbReference type="InterPro" id="IPR015083">
    <property type="entry name" value="NorB/c/GfsB-D-like_docking"/>
</dbReference>
<dbReference type="Gene3D" id="3.40.47.10">
    <property type="match status" value="1"/>
</dbReference>
<dbReference type="Proteomes" id="UP000634229">
    <property type="component" value="Unassembled WGS sequence"/>
</dbReference>
<dbReference type="InterPro" id="IPR016039">
    <property type="entry name" value="Thiolase-like"/>
</dbReference>
<evidence type="ECO:0000256" key="2">
    <source>
        <dbReference type="ARBA" id="ARBA00022679"/>
    </source>
</evidence>
<dbReference type="SUPFAM" id="SSF53901">
    <property type="entry name" value="Thiolase-like"/>
    <property type="match status" value="1"/>
</dbReference>
<evidence type="ECO:0000313" key="6">
    <source>
        <dbReference type="EMBL" id="MBL1102809.1"/>
    </source>
</evidence>
<dbReference type="InterPro" id="IPR014030">
    <property type="entry name" value="Ketoacyl_synth_N"/>
</dbReference>
<evidence type="ECO:0000256" key="3">
    <source>
        <dbReference type="ARBA" id="ARBA00023268"/>
    </source>
</evidence>
<dbReference type="InterPro" id="IPR020841">
    <property type="entry name" value="PKS_Beta-ketoAc_synthase_dom"/>
</dbReference>
<dbReference type="EMBL" id="JAERRF010000081">
    <property type="protein sequence ID" value="MBL1102809.1"/>
    <property type="molecule type" value="Genomic_DNA"/>
</dbReference>
<dbReference type="SMART" id="SM00825">
    <property type="entry name" value="PKS_KS"/>
    <property type="match status" value="1"/>
</dbReference>
<gene>
    <name evidence="6" type="ORF">JK363_40845</name>
</gene>
<dbReference type="Pfam" id="PF00109">
    <property type="entry name" value="ketoacyl-synt"/>
    <property type="match status" value="1"/>
</dbReference>
<accession>A0ABS1NS91</accession>
<dbReference type="PANTHER" id="PTHR43775:SF51">
    <property type="entry name" value="INACTIVE PHENOLPHTHIOCEROL SYNTHESIS POLYKETIDE SYNTHASE TYPE I PKS1-RELATED"/>
    <property type="match status" value="1"/>
</dbReference>
<dbReference type="Pfam" id="PF02801">
    <property type="entry name" value="Ketoacyl-synt_C"/>
    <property type="match status" value="1"/>
</dbReference>
<dbReference type="Pfam" id="PF16197">
    <property type="entry name" value="KAsynt_C_assoc"/>
    <property type="match status" value="1"/>
</dbReference>
<evidence type="ECO:0000256" key="4">
    <source>
        <dbReference type="ARBA" id="ARBA00023315"/>
    </source>
</evidence>
<evidence type="ECO:0000313" key="7">
    <source>
        <dbReference type="Proteomes" id="UP000634229"/>
    </source>
</evidence>
<name>A0ABS1NS91_9ACTN</name>
<proteinExistence type="predicted"/>
<dbReference type="Gene3D" id="3.30.70.3290">
    <property type="match status" value="1"/>
</dbReference>
<evidence type="ECO:0000259" key="5">
    <source>
        <dbReference type="PROSITE" id="PS52004"/>
    </source>
</evidence>
<keyword evidence="3" id="KW-0511">Multifunctional enzyme</keyword>
<comment type="caution">
    <text evidence="6">The sequence shown here is derived from an EMBL/GenBank/DDBJ whole genome shotgun (WGS) entry which is preliminary data.</text>
</comment>
<dbReference type="CDD" id="cd00833">
    <property type="entry name" value="PKS"/>
    <property type="match status" value="1"/>
</dbReference>
<dbReference type="PANTHER" id="PTHR43775">
    <property type="entry name" value="FATTY ACID SYNTHASE"/>
    <property type="match status" value="1"/>
</dbReference>
<protein>
    <submittedName>
        <fullName evidence="6">Polyketide synthase</fullName>
    </submittedName>
</protein>
<dbReference type="PROSITE" id="PS00606">
    <property type="entry name" value="KS3_1"/>
    <property type="match status" value="1"/>
</dbReference>